<dbReference type="InterPro" id="IPR003691">
    <property type="entry name" value="FluC"/>
</dbReference>
<keyword evidence="5 11" id="KW-1133">Transmembrane helix</keyword>
<dbReference type="HAMAP" id="MF_00454">
    <property type="entry name" value="FluC"/>
    <property type="match status" value="1"/>
</dbReference>
<sequence>MKALLYVFLGGGLGSMLRYLVGIYTASFTTSFPYGTFIVNIIGSFIIGIIFGLTLKNTSQSGDLILLLIIGFCGGFTTFSSFAFENYNFLKNGEITVFATYTIASIVLGLSAVFLGLWISKLF</sequence>
<evidence type="ECO:0000256" key="5">
    <source>
        <dbReference type="ARBA" id="ARBA00022989"/>
    </source>
</evidence>
<evidence type="ECO:0000256" key="2">
    <source>
        <dbReference type="ARBA" id="ARBA00022475"/>
    </source>
</evidence>
<keyword evidence="11" id="KW-0915">Sodium</keyword>
<evidence type="ECO:0000256" key="8">
    <source>
        <dbReference type="ARBA" id="ARBA00023303"/>
    </source>
</evidence>
<feature type="transmembrane region" description="Helical" evidence="11">
    <location>
        <begin position="96"/>
        <end position="119"/>
    </location>
</feature>
<keyword evidence="13" id="KW-1185">Reference proteome</keyword>
<keyword evidence="6 11" id="KW-0406">Ion transport</keyword>
<comment type="similarity">
    <text evidence="9 11">Belongs to the fluoride channel Fluc/FEX (TC 1.A.43) family.</text>
</comment>
<dbReference type="NCBIfam" id="TIGR00494">
    <property type="entry name" value="crcB"/>
    <property type="match status" value="1"/>
</dbReference>
<accession>A0ABU2YF39</accession>
<keyword evidence="3" id="KW-0997">Cell inner membrane</keyword>
<dbReference type="PANTHER" id="PTHR28259">
    <property type="entry name" value="FLUORIDE EXPORT PROTEIN 1-RELATED"/>
    <property type="match status" value="1"/>
</dbReference>
<gene>
    <name evidence="11 12" type="primary">crcB</name>
    <name evidence="11" type="synonym">fluC</name>
    <name evidence="12" type="ORF">RM538_12280</name>
</gene>
<comment type="caution">
    <text evidence="12">The sequence shown here is derived from an EMBL/GenBank/DDBJ whole genome shotgun (WGS) entry which is preliminary data.</text>
</comment>
<evidence type="ECO:0000256" key="4">
    <source>
        <dbReference type="ARBA" id="ARBA00022692"/>
    </source>
</evidence>
<evidence type="ECO:0000256" key="3">
    <source>
        <dbReference type="ARBA" id="ARBA00022519"/>
    </source>
</evidence>
<evidence type="ECO:0000313" key="12">
    <source>
        <dbReference type="EMBL" id="MDT0556786.1"/>
    </source>
</evidence>
<comment type="activity regulation">
    <text evidence="11">Na(+) is not transported, but it plays an essential structural role and its presence is essential for fluoride channel function.</text>
</comment>
<keyword evidence="11" id="KW-0813">Transport</keyword>
<keyword evidence="11" id="KW-0479">Metal-binding</keyword>
<evidence type="ECO:0000256" key="9">
    <source>
        <dbReference type="ARBA" id="ARBA00035120"/>
    </source>
</evidence>
<reference evidence="12 13" key="1">
    <citation type="submission" date="2023-09" db="EMBL/GenBank/DDBJ databases">
        <authorList>
            <person name="Rey-Velasco X."/>
        </authorList>
    </citation>
    <scope>NUCLEOTIDE SEQUENCE [LARGE SCALE GENOMIC DNA]</scope>
    <source>
        <strain evidence="12 13">W242</strain>
    </source>
</reference>
<evidence type="ECO:0000256" key="11">
    <source>
        <dbReference type="HAMAP-Rule" id="MF_00454"/>
    </source>
</evidence>
<evidence type="ECO:0000256" key="1">
    <source>
        <dbReference type="ARBA" id="ARBA00004651"/>
    </source>
</evidence>
<dbReference type="RefSeq" id="WP_311333736.1">
    <property type="nucleotide sequence ID" value="NZ_JAVRHZ010000008.1"/>
</dbReference>
<evidence type="ECO:0000313" key="13">
    <source>
        <dbReference type="Proteomes" id="UP001254488"/>
    </source>
</evidence>
<feature type="transmembrane region" description="Helical" evidence="11">
    <location>
        <begin position="32"/>
        <end position="53"/>
    </location>
</feature>
<proteinExistence type="inferred from homology"/>
<feature type="binding site" evidence="11">
    <location>
        <position position="74"/>
    </location>
    <ligand>
        <name>Na(+)</name>
        <dbReference type="ChEBI" id="CHEBI:29101"/>
        <note>structural</note>
    </ligand>
</feature>
<evidence type="ECO:0000256" key="10">
    <source>
        <dbReference type="ARBA" id="ARBA00035585"/>
    </source>
</evidence>
<keyword evidence="2 11" id="KW-1003">Cell membrane</keyword>
<comment type="catalytic activity">
    <reaction evidence="10">
        <text>fluoride(in) = fluoride(out)</text>
        <dbReference type="Rhea" id="RHEA:76159"/>
        <dbReference type="ChEBI" id="CHEBI:17051"/>
    </reaction>
    <physiologicalReaction direction="left-to-right" evidence="10">
        <dbReference type="Rhea" id="RHEA:76160"/>
    </physiologicalReaction>
</comment>
<keyword evidence="7 11" id="KW-0472">Membrane</keyword>
<dbReference type="Proteomes" id="UP001254488">
    <property type="component" value="Unassembled WGS sequence"/>
</dbReference>
<name>A0ABU2YF39_9FLAO</name>
<organism evidence="12 13">
    <name type="scientific">Patiriisocius hiemis</name>
    <dbReference type="NCBI Taxonomy" id="3075604"/>
    <lineage>
        <taxon>Bacteria</taxon>
        <taxon>Pseudomonadati</taxon>
        <taxon>Bacteroidota</taxon>
        <taxon>Flavobacteriia</taxon>
        <taxon>Flavobacteriales</taxon>
        <taxon>Flavobacteriaceae</taxon>
        <taxon>Patiriisocius</taxon>
    </lineage>
</organism>
<comment type="function">
    <text evidence="11">Fluoride-specific ion channel. Important for reducing fluoride concentration in the cell, thus reducing its toxicity.</text>
</comment>
<dbReference type="Pfam" id="PF02537">
    <property type="entry name" value="CRCB"/>
    <property type="match status" value="1"/>
</dbReference>
<evidence type="ECO:0000256" key="6">
    <source>
        <dbReference type="ARBA" id="ARBA00023065"/>
    </source>
</evidence>
<dbReference type="PANTHER" id="PTHR28259:SF1">
    <property type="entry name" value="FLUORIDE EXPORT PROTEIN 1-RELATED"/>
    <property type="match status" value="1"/>
</dbReference>
<evidence type="ECO:0000256" key="7">
    <source>
        <dbReference type="ARBA" id="ARBA00023136"/>
    </source>
</evidence>
<feature type="binding site" evidence="11">
    <location>
        <position position="77"/>
    </location>
    <ligand>
        <name>Na(+)</name>
        <dbReference type="ChEBI" id="CHEBI:29101"/>
        <note>structural</note>
    </ligand>
</feature>
<comment type="subcellular location">
    <subcellularLocation>
        <location evidence="1 11">Cell membrane</location>
        <topology evidence="1 11">Multi-pass membrane protein</topology>
    </subcellularLocation>
</comment>
<keyword evidence="4 11" id="KW-0812">Transmembrane</keyword>
<feature type="transmembrane region" description="Helical" evidence="11">
    <location>
        <begin position="65"/>
        <end position="84"/>
    </location>
</feature>
<protein>
    <recommendedName>
        <fullName evidence="11">Fluoride-specific ion channel FluC</fullName>
    </recommendedName>
</protein>
<keyword evidence="8 11" id="KW-0407">Ion channel</keyword>
<dbReference type="EMBL" id="JAVRHZ010000008">
    <property type="protein sequence ID" value="MDT0556786.1"/>
    <property type="molecule type" value="Genomic_DNA"/>
</dbReference>